<sequence length="529" mass="57395">MSLRRLSSDPRGRASHPATGERTAGEVGDHGIILNHEHVAELTNLPRWRRFLDGTLGSIKQRLTVLTSLVIIFSIATVTFAAYATVSQILWRTSDSLLRSQAQSIIEMPPEKVPGGVPGENYQPAFERISNTLSLMVVPEIYTGVAAPVTKFEPVLEDAEIAVIRGARPHSYRSDDDERYFAVAAPDGRVVVLVSDTSATKKALESLALILTMIGICGALGAIVLVAAVVSAGLRPIDRLRRATDRVTETGELRQLVVFSHDEVGTLTTSFNNMMLALQTSREKQKELVADASHELKTPLTSLRTNIELLLLATRENSPGITEADRQDLERDVLSQLDEMSALIKDLVDLAREDGPVLSDEEVDLNECLRVGVAKVQRRRPDVTFEIHAEPWVTQGDPLSLKRALLNLLDNAAKWSPQGASVRVWMQPIPPAASGLTAGTPASDGEEEAVEIRVADSGPGIPAADRKKVFDRFYRSINSRSMQGSGLGLSIVKQAVVNHGGAIIVDESDDGGALMRVVLPARRGTPSEK</sequence>
<dbReference type="InterPro" id="IPR005467">
    <property type="entry name" value="His_kinase_dom"/>
</dbReference>
<dbReference type="SMART" id="SM00387">
    <property type="entry name" value="HATPase_c"/>
    <property type="match status" value="1"/>
</dbReference>
<evidence type="ECO:0000259" key="14">
    <source>
        <dbReference type="PROSITE" id="PS50885"/>
    </source>
</evidence>
<dbReference type="CDD" id="cd06225">
    <property type="entry name" value="HAMP"/>
    <property type="match status" value="1"/>
</dbReference>
<organism evidence="15 16">
    <name type="scientific">Corynebacterium urealyticum (strain ATCC 43042 / DSM 7109)</name>
    <dbReference type="NCBI Taxonomy" id="504474"/>
    <lineage>
        <taxon>Bacteria</taxon>
        <taxon>Bacillati</taxon>
        <taxon>Actinomycetota</taxon>
        <taxon>Actinomycetes</taxon>
        <taxon>Mycobacteriales</taxon>
        <taxon>Corynebacteriaceae</taxon>
        <taxon>Corynebacterium</taxon>
    </lineage>
</organism>
<dbReference type="InterPro" id="IPR003661">
    <property type="entry name" value="HisK_dim/P_dom"/>
</dbReference>
<evidence type="ECO:0000313" key="16">
    <source>
        <dbReference type="Proteomes" id="UP000001727"/>
    </source>
</evidence>
<dbReference type="PANTHER" id="PTHR45436:SF5">
    <property type="entry name" value="SENSOR HISTIDINE KINASE TRCS"/>
    <property type="match status" value="1"/>
</dbReference>
<dbReference type="PRINTS" id="PR00344">
    <property type="entry name" value="BCTRLSENSOR"/>
</dbReference>
<reference evidence="15 16" key="1">
    <citation type="journal article" date="2008" name="J. Biotechnol.">
        <title>The lifestyle of Corynebacterium urealyticum derived from its complete genome sequence established by pyrosequencing.</title>
        <authorList>
            <person name="Tauch A."/>
            <person name="Trost E."/>
            <person name="Tilker A."/>
            <person name="Ludewig U."/>
            <person name="Schneiker S."/>
            <person name="Goesmann A."/>
            <person name="Arnold W."/>
            <person name="Bekel T."/>
            <person name="Brinkrolf K."/>
            <person name="Brune I."/>
            <person name="Goetker S."/>
            <person name="Kalinowski J."/>
            <person name="Kamp P.-B."/>
            <person name="Lobo F.P."/>
            <person name="Viehoever P."/>
            <person name="Weisshaar B."/>
            <person name="Soriano F."/>
            <person name="Droege M."/>
            <person name="Puehler A."/>
        </authorList>
    </citation>
    <scope>NUCLEOTIDE SEQUENCE [LARGE SCALE GENOMIC DNA]</scope>
    <source>
        <strain evidence="16">ATCC 43042 / DSM 7109</strain>
    </source>
</reference>
<feature type="compositionally biased region" description="Basic and acidic residues" evidence="11">
    <location>
        <begin position="1"/>
        <end position="12"/>
    </location>
</feature>
<keyword evidence="8 12" id="KW-1133">Transmembrane helix</keyword>
<dbReference type="InterPro" id="IPR036097">
    <property type="entry name" value="HisK_dim/P_sf"/>
</dbReference>
<dbReference type="GeneID" id="60605346"/>
<proteinExistence type="predicted"/>
<evidence type="ECO:0000259" key="13">
    <source>
        <dbReference type="PROSITE" id="PS50109"/>
    </source>
</evidence>
<dbReference type="CDD" id="cd00082">
    <property type="entry name" value="HisKA"/>
    <property type="match status" value="1"/>
</dbReference>
<evidence type="ECO:0000256" key="4">
    <source>
        <dbReference type="ARBA" id="ARBA00022553"/>
    </source>
</evidence>
<dbReference type="InterPro" id="IPR003660">
    <property type="entry name" value="HAMP_dom"/>
</dbReference>
<dbReference type="CDD" id="cd00075">
    <property type="entry name" value="HATPase"/>
    <property type="match status" value="1"/>
</dbReference>
<dbReference type="Pfam" id="PF00512">
    <property type="entry name" value="HisKA"/>
    <property type="match status" value="1"/>
</dbReference>
<accession>B1VFG7</accession>
<keyword evidence="10 12" id="KW-0472">Membrane</keyword>
<name>B1VFG7_CORU7</name>
<dbReference type="Gene3D" id="1.10.287.130">
    <property type="match status" value="1"/>
</dbReference>
<dbReference type="SMART" id="SM00388">
    <property type="entry name" value="HisKA"/>
    <property type="match status" value="1"/>
</dbReference>
<comment type="subcellular location">
    <subcellularLocation>
        <location evidence="2">Cell membrane</location>
    </subcellularLocation>
</comment>
<dbReference type="KEGG" id="cur:cu0546"/>
<evidence type="ECO:0000256" key="12">
    <source>
        <dbReference type="SAM" id="Phobius"/>
    </source>
</evidence>
<dbReference type="InterPro" id="IPR050428">
    <property type="entry name" value="TCS_sensor_his_kinase"/>
</dbReference>
<dbReference type="STRING" id="504474.cu0546"/>
<evidence type="ECO:0000256" key="6">
    <source>
        <dbReference type="ARBA" id="ARBA00022692"/>
    </source>
</evidence>
<dbReference type="Pfam" id="PF00672">
    <property type="entry name" value="HAMP"/>
    <property type="match status" value="1"/>
</dbReference>
<comment type="catalytic activity">
    <reaction evidence="1">
        <text>ATP + protein L-histidine = ADP + protein N-phospho-L-histidine.</text>
        <dbReference type="EC" id="2.7.13.3"/>
    </reaction>
</comment>
<dbReference type="EC" id="2.7.13.3" evidence="3"/>
<dbReference type="HOGENOM" id="CLU_000445_89_6_11"/>
<evidence type="ECO:0000256" key="3">
    <source>
        <dbReference type="ARBA" id="ARBA00012438"/>
    </source>
</evidence>
<dbReference type="PANTHER" id="PTHR45436">
    <property type="entry name" value="SENSOR HISTIDINE KINASE YKOH"/>
    <property type="match status" value="1"/>
</dbReference>
<dbReference type="InterPro" id="IPR004358">
    <property type="entry name" value="Sig_transdc_His_kin-like_C"/>
</dbReference>
<evidence type="ECO:0000256" key="8">
    <source>
        <dbReference type="ARBA" id="ARBA00022989"/>
    </source>
</evidence>
<dbReference type="SUPFAM" id="SSF55874">
    <property type="entry name" value="ATPase domain of HSP90 chaperone/DNA topoisomerase II/histidine kinase"/>
    <property type="match status" value="1"/>
</dbReference>
<evidence type="ECO:0000256" key="2">
    <source>
        <dbReference type="ARBA" id="ARBA00004236"/>
    </source>
</evidence>
<feature type="transmembrane region" description="Helical" evidence="12">
    <location>
        <begin position="207"/>
        <end position="234"/>
    </location>
</feature>
<dbReference type="Gene3D" id="3.30.565.10">
    <property type="entry name" value="Histidine kinase-like ATPase, C-terminal domain"/>
    <property type="match status" value="1"/>
</dbReference>
<dbReference type="InterPro" id="IPR003594">
    <property type="entry name" value="HATPase_dom"/>
</dbReference>
<evidence type="ECO:0000256" key="11">
    <source>
        <dbReference type="SAM" id="MobiDB-lite"/>
    </source>
</evidence>
<dbReference type="SUPFAM" id="SSF47384">
    <property type="entry name" value="Homodimeric domain of signal transducing histidine kinase"/>
    <property type="match status" value="1"/>
</dbReference>
<dbReference type="EMBL" id="AM942444">
    <property type="protein sequence ID" value="CAQ04506.1"/>
    <property type="molecule type" value="Genomic_DNA"/>
</dbReference>
<dbReference type="SUPFAM" id="SSF158472">
    <property type="entry name" value="HAMP domain-like"/>
    <property type="match status" value="1"/>
</dbReference>
<dbReference type="eggNOG" id="COG2205">
    <property type="taxonomic scope" value="Bacteria"/>
</dbReference>
<dbReference type="GO" id="GO:0000155">
    <property type="term" value="F:phosphorelay sensor kinase activity"/>
    <property type="evidence" value="ECO:0007669"/>
    <property type="project" value="InterPro"/>
</dbReference>
<dbReference type="AlphaFoldDB" id="B1VFG7"/>
<feature type="domain" description="Histidine kinase" evidence="13">
    <location>
        <begin position="291"/>
        <end position="523"/>
    </location>
</feature>
<dbReference type="PROSITE" id="PS50885">
    <property type="entry name" value="HAMP"/>
    <property type="match status" value="1"/>
</dbReference>
<dbReference type="PROSITE" id="PS50109">
    <property type="entry name" value="HIS_KIN"/>
    <property type="match status" value="1"/>
</dbReference>
<evidence type="ECO:0000313" key="15">
    <source>
        <dbReference type="EMBL" id="CAQ04506.1"/>
    </source>
</evidence>
<keyword evidence="6 12" id="KW-0812">Transmembrane</keyword>
<evidence type="ECO:0000256" key="9">
    <source>
        <dbReference type="ARBA" id="ARBA00023012"/>
    </source>
</evidence>
<feature type="transmembrane region" description="Helical" evidence="12">
    <location>
        <begin position="65"/>
        <end position="91"/>
    </location>
</feature>
<evidence type="ECO:0000256" key="10">
    <source>
        <dbReference type="ARBA" id="ARBA00023136"/>
    </source>
</evidence>
<dbReference type="Proteomes" id="UP000001727">
    <property type="component" value="Chromosome"/>
</dbReference>
<dbReference type="RefSeq" id="WP_012359798.1">
    <property type="nucleotide sequence ID" value="NC_010545.1"/>
</dbReference>
<keyword evidence="5" id="KW-0808">Transferase</keyword>
<keyword evidence="16" id="KW-1185">Reference proteome</keyword>
<feature type="region of interest" description="Disordered" evidence="11">
    <location>
        <begin position="1"/>
        <end position="26"/>
    </location>
</feature>
<dbReference type="InterPro" id="IPR036890">
    <property type="entry name" value="HATPase_C_sf"/>
</dbReference>
<keyword evidence="9" id="KW-0902">Two-component regulatory system</keyword>
<evidence type="ECO:0000256" key="5">
    <source>
        <dbReference type="ARBA" id="ARBA00022679"/>
    </source>
</evidence>
<dbReference type="SMART" id="SM00304">
    <property type="entry name" value="HAMP"/>
    <property type="match status" value="1"/>
</dbReference>
<keyword evidence="4" id="KW-0597">Phosphoprotein</keyword>
<feature type="domain" description="HAMP" evidence="14">
    <location>
        <begin position="231"/>
        <end position="283"/>
    </location>
</feature>
<dbReference type="Pfam" id="PF02518">
    <property type="entry name" value="HATPase_c"/>
    <property type="match status" value="1"/>
</dbReference>
<protein>
    <recommendedName>
        <fullName evidence="3">histidine kinase</fullName>
        <ecNumber evidence="3">2.7.13.3</ecNumber>
    </recommendedName>
</protein>
<gene>
    <name evidence="15" type="ordered locus">cu0546</name>
</gene>
<dbReference type="Gene3D" id="6.10.340.10">
    <property type="match status" value="1"/>
</dbReference>
<keyword evidence="7 15" id="KW-0418">Kinase</keyword>
<evidence type="ECO:0000256" key="1">
    <source>
        <dbReference type="ARBA" id="ARBA00000085"/>
    </source>
</evidence>
<dbReference type="GO" id="GO:0005886">
    <property type="term" value="C:plasma membrane"/>
    <property type="evidence" value="ECO:0007669"/>
    <property type="project" value="UniProtKB-SubCell"/>
</dbReference>
<evidence type="ECO:0000256" key="7">
    <source>
        <dbReference type="ARBA" id="ARBA00022777"/>
    </source>
</evidence>